<name>A0A7C8N8A0_ORBOL</name>
<dbReference type="InterPro" id="IPR019734">
    <property type="entry name" value="TPR_rpt"/>
</dbReference>
<dbReference type="Proteomes" id="UP000475325">
    <property type="component" value="Unassembled WGS sequence"/>
</dbReference>
<feature type="repeat" description="TPR" evidence="3">
    <location>
        <begin position="614"/>
        <end position="647"/>
    </location>
</feature>
<comment type="caution">
    <text evidence="5">The sequence shown here is derived from an EMBL/GenBank/DDBJ whole genome shotgun (WGS) entry which is preliminary data.</text>
</comment>
<dbReference type="PANTHER" id="PTHR45641">
    <property type="entry name" value="TETRATRICOPEPTIDE REPEAT PROTEIN (AFU_ORTHOLOGUE AFUA_6G03870)"/>
    <property type="match status" value="1"/>
</dbReference>
<dbReference type="EMBL" id="WIQW01000043">
    <property type="protein sequence ID" value="KAF3094682.1"/>
    <property type="molecule type" value="Genomic_DNA"/>
</dbReference>
<dbReference type="SMART" id="SM00028">
    <property type="entry name" value="TPR"/>
    <property type="match status" value="10"/>
</dbReference>
<evidence type="ECO:0000256" key="4">
    <source>
        <dbReference type="SAM" id="Coils"/>
    </source>
</evidence>
<keyword evidence="4" id="KW-0175">Coiled coil</keyword>
<feature type="coiled-coil region" evidence="4">
    <location>
        <begin position="620"/>
        <end position="647"/>
    </location>
</feature>
<evidence type="ECO:0000256" key="2">
    <source>
        <dbReference type="ARBA" id="ARBA00022803"/>
    </source>
</evidence>
<dbReference type="PANTHER" id="PTHR45641:SF19">
    <property type="entry name" value="NEPHROCYSTIN-3"/>
    <property type="match status" value="1"/>
</dbReference>
<dbReference type="AlphaFoldDB" id="A0A7C8N8A0"/>
<dbReference type="InterPro" id="IPR011990">
    <property type="entry name" value="TPR-like_helical_dom_sf"/>
</dbReference>
<organism evidence="5 6">
    <name type="scientific">Orbilia oligospora</name>
    <name type="common">Nematode-trapping fungus</name>
    <name type="synonym">Arthrobotrys oligospora</name>
    <dbReference type="NCBI Taxonomy" id="2813651"/>
    <lineage>
        <taxon>Eukaryota</taxon>
        <taxon>Fungi</taxon>
        <taxon>Dikarya</taxon>
        <taxon>Ascomycota</taxon>
        <taxon>Pezizomycotina</taxon>
        <taxon>Orbiliomycetes</taxon>
        <taxon>Orbiliales</taxon>
        <taxon>Orbiliaceae</taxon>
        <taxon>Orbilia</taxon>
    </lineage>
</organism>
<proteinExistence type="predicted"/>
<dbReference type="Gene3D" id="1.25.40.10">
    <property type="entry name" value="Tetratricopeptide repeat domain"/>
    <property type="match status" value="3"/>
</dbReference>
<dbReference type="GO" id="GO:0043531">
    <property type="term" value="F:ADP binding"/>
    <property type="evidence" value="ECO:0007669"/>
    <property type="project" value="InterPro"/>
</dbReference>
<dbReference type="SUPFAM" id="SSF52540">
    <property type="entry name" value="P-loop containing nucleoside triphosphate hydrolases"/>
    <property type="match status" value="1"/>
</dbReference>
<protein>
    <submittedName>
        <fullName evidence="5">Uncharacterized protein</fullName>
    </submittedName>
</protein>
<evidence type="ECO:0000256" key="1">
    <source>
        <dbReference type="ARBA" id="ARBA00022737"/>
    </source>
</evidence>
<reference evidence="5 6" key="1">
    <citation type="submission" date="2019-06" db="EMBL/GenBank/DDBJ databases">
        <authorList>
            <person name="Palmer J.M."/>
        </authorList>
    </citation>
    <scope>NUCLEOTIDE SEQUENCE [LARGE SCALE GENOMIC DNA]</scope>
    <source>
        <strain evidence="5 6">TWF102</strain>
    </source>
</reference>
<keyword evidence="2 3" id="KW-0802">TPR repeat</keyword>
<evidence type="ECO:0000313" key="5">
    <source>
        <dbReference type="EMBL" id="KAF3094682.1"/>
    </source>
</evidence>
<feature type="repeat" description="TPR" evidence="3">
    <location>
        <begin position="519"/>
        <end position="552"/>
    </location>
</feature>
<keyword evidence="1" id="KW-0677">Repeat</keyword>
<dbReference type="InterPro" id="IPR027417">
    <property type="entry name" value="P-loop_NTPase"/>
</dbReference>
<feature type="repeat" description="TPR" evidence="3">
    <location>
        <begin position="561"/>
        <end position="594"/>
    </location>
</feature>
<accession>A0A7C8N8A0</accession>
<dbReference type="Gene3D" id="3.40.50.300">
    <property type="entry name" value="P-loop containing nucleotide triphosphate hydrolases"/>
    <property type="match status" value="1"/>
</dbReference>
<dbReference type="Pfam" id="PF13424">
    <property type="entry name" value="TPR_12"/>
    <property type="match status" value="5"/>
</dbReference>
<gene>
    <name evidence="5" type="ORF">TWF102_007474</name>
</gene>
<sequence>MTAGNGEVVSSTFNNESNKVFLQTGVNHGNIPVLQNTDKSEGVPIVLQAGINNGHVFNILPRKAETKIKKINYKIPMNLPFPRNCNFRGREAELTTIDQCFERCFNKSGCDNAAVVCALTGTGGMGKTQIAVEYAYASREIQGLTAVFWVSAATEETIRTSFVNIMQRIVEAQAKASWPESNPDYIAIGICLGIPGLVDREGKVSFDAKSIDTIVSALFSWLALVGNCQWLLIFDNADELNFPIDKYFPKNGGGAVLVTSRRQEFLHCAKQINLKGLDKENAVGLLLNLAGLPNLIGADNRKHAIAVVEKLGFMPLAISHAGCFIHEMNIPVKEYLRYYDETFKQAQSRVPKIGWVYRNDTATTTWEISFLEVQRRNGSAAILLLACSYLDSSEISEALWESEWSDMEFITQQKRRFSILASYSLINRNPGGTFSIHPVVHDWARERVNGPDRMEAVGDAIKAIRQALRRKEVSQSNKKWDGGEERKIMAHAEVLYKYLESIFDELLEHEQGANAEFILDTLDKIATIFWHQGRYDEAIKQYRRVLAAKERFLGMENLSTLTTAHNIGSVFGSQGKYREALEQYQKVLASKQALIKEQFGYDSSTEQGDHPLTLETINNIAGAMYELGQLKEALQQYQRALAGKEKYLGPDHPSTLQALGGIALTLEGQGKYNEAIKYYQRVLAGNEMLLGEDHPATLTTAHNIASAFDKQFKYVEALKYYQKALAGKERAWGEDHPSTLATMHNMALAYDNKGDYKESLQWYYKALAGREKILSKTHPDTIITIGNIASVFKHQGMYDEAFEQYNRALVATENALGPNHPWTLNAIHNIASVLHSQHKYNESFQQYQKALVGKERVMGEYDPSTLSTIHNIGSLFHSQRRYTEALQWYTRALAGRETLGHDHPATLNTVGDIAFMFAEQGKYSESIEWYTRLLAGREKTLGPEHRLTVSAAQDLAFVSRKRNKFHQFRDQITTFSKDFSRDLFR</sequence>
<evidence type="ECO:0000313" key="6">
    <source>
        <dbReference type="Proteomes" id="UP000475325"/>
    </source>
</evidence>
<dbReference type="SUPFAM" id="SSF48452">
    <property type="entry name" value="TPR-like"/>
    <property type="match status" value="1"/>
</dbReference>
<evidence type="ECO:0000256" key="3">
    <source>
        <dbReference type="PROSITE-ProRule" id="PRU00339"/>
    </source>
</evidence>
<dbReference type="PROSITE" id="PS50005">
    <property type="entry name" value="TPR"/>
    <property type="match status" value="3"/>
</dbReference>